<proteinExistence type="predicted"/>
<gene>
    <name evidence="2" type="ORF">RUM43_010956</name>
</gene>
<dbReference type="EMBL" id="JAWJWE010000039">
    <property type="protein sequence ID" value="KAK6620661.1"/>
    <property type="molecule type" value="Genomic_DNA"/>
</dbReference>
<comment type="caution">
    <text evidence="2">The sequence shown here is derived from an EMBL/GenBank/DDBJ whole genome shotgun (WGS) entry which is preliminary data.</text>
</comment>
<accession>A0AAN8P5U0</accession>
<evidence type="ECO:0000313" key="3">
    <source>
        <dbReference type="Proteomes" id="UP001372834"/>
    </source>
</evidence>
<dbReference type="Proteomes" id="UP001372834">
    <property type="component" value="Unassembled WGS sequence"/>
</dbReference>
<dbReference type="AlphaFoldDB" id="A0AAN8P5U0"/>
<organism evidence="2 3">
    <name type="scientific">Polyplax serrata</name>
    <name type="common">Common mouse louse</name>
    <dbReference type="NCBI Taxonomy" id="468196"/>
    <lineage>
        <taxon>Eukaryota</taxon>
        <taxon>Metazoa</taxon>
        <taxon>Ecdysozoa</taxon>
        <taxon>Arthropoda</taxon>
        <taxon>Hexapoda</taxon>
        <taxon>Insecta</taxon>
        <taxon>Pterygota</taxon>
        <taxon>Neoptera</taxon>
        <taxon>Paraneoptera</taxon>
        <taxon>Psocodea</taxon>
        <taxon>Troctomorpha</taxon>
        <taxon>Phthiraptera</taxon>
        <taxon>Anoplura</taxon>
        <taxon>Polyplacidae</taxon>
        <taxon>Polyplax</taxon>
    </lineage>
</organism>
<feature type="compositionally biased region" description="Basic and acidic residues" evidence="1">
    <location>
        <begin position="35"/>
        <end position="47"/>
    </location>
</feature>
<evidence type="ECO:0000313" key="2">
    <source>
        <dbReference type="EMBL" id="KAK6620661.1"/>
    </source>
</evidence>
<protein>
    <submittedName>
        <fullName evidence="2">Uncharacterized protein</fullName>
    </submittedName>
</protein>
<reference evidence="2 3" key="1">
    <citation type="submission" date="2023-10" db="EMBL/GenBank/DDBJ databases">
        <title>Genomes of two closely related lineages of the louse Polyplax serrata with different host specificities.</title>
        <authorList>
            <person name="Martinu J."/>
            <person name="Tarabai H."/>
            <person name="Stefka J."/>
            <person name="Hypsa V."/>
        </authorList>
    </citation>
    <scope>NUCLEOTIDE SEQUENCE [LARGE SCALE GENOMIC DNA]</scope>
    <source>
        <strain evidence="2">HR10_N</strain>
    </source>
</reference>
<sequence>MTLLFERTKLPLCNSSRKIQGLLGTKADEPFVLRGDPRRSCRSDPKQFDSPMNGSGHQSQVNVKAIKKFNFPRVQKSKQTQGKAQQKINNRNKAVEKMKMRHEQIKNLVQDTYLLLGAVEVCTTDARVVRQTPCVPMQVPKSGREGLRKP</sequence>
<name>A0AAN8P5U0_POLSC</name>
<feature type="compositionally biased region" description="Polar residues" evidence="1">
    <location>
        <begin position="50"/>
        <end position="59"/>
    </location>
</feature>
<evidence type="ECO:0000256" key="1">
    <source>
        <dbReference type="SAM" id="MobiDB-lite"/>
    </source>
</evidence>
<feature type="region of interest" description="Disordered" evidence="1">
    <location>
        <begin position="35"/>
        <end position="59"/>
    </location>
</feature>